<dbReference type="EMBL" id="CAMXCS010000004">
    <property type="protein sequence ID" value="CAI3951231.1"/>
    <property type="molecule type" value="Genomic_DNA"/>
</dbReference>
<evidence type="ECO:0000256" key="3">
    <source>
        <dbReference type="ARBA" id="ARBA00005811"/>
    </source>
</evidence>
<comment type="subunit">
    <text evidence="4">The accessory proteins ExbB and ExbD seem to form a complex with TonB.</text>
</comment>
<comment type="function">
    <text evidence="1">Involved in the TonB-dependent energy-dependent transport of various receptor-bound substrates.</text>
</comment>
<proteinExistence type="inferred from homology"/>
<dbReference type="AlphaFoldDB" id="A0A9W4TQN6"/>
<keyword evidence="9 12" id="KW-0653">Protein transport</keyword>
<evidence type="ECO:0000313" key="15">
    <source>
        <dbReference type="Proteomes" id="UP001154255"/>
    </source>
</evidence>
<dbReference type="Gene3D" id="3.30.420.270">
    <property type="match status" value="1"/>
</dbReference>
<dbReference type="GO" id="GO:0022857">
    <property type="term" value="F:transmembrane transporter activity"/>
    <property type="evidence" value="ECO:0007669"/>
    <property type="project" value="InterPro"/>
</dbReference>
<evidence type="ECO:0000256" key="10">
    <source>
        <dbReference type="ARBA" id="ARBA00022989"/>
    </source>
</evidence>
<keyword evidence="7" id="KW-0997">Cell inner membrane</keyword>
<protein>
    <submittedName>
        <fullName evidence="13 14">Biopolymer transport protein ExbD (ExbD)</fullName>
    </submittedName>
</protein>
<comment type="similarity">
    <text evidence="3 12">Belongs to the ExbD/TolR family.</text>
</comment>
<evidence type="ECO:0000256" key="2">
    <source>
        <dbReference type="ARBA" id="ARBA00004249"/>
    </source>
</evidence>
<dbReference type="Proteomes" id="UP001154255">
    <property type="component" value="Unassembled WGS sequence"/>
</dbReference>
<evidence type="ECO:0000313" key="14">
    <source>
        <dbReference type="EMBL" id="CAI3951757.1"/>
    </source>
</evidence>
<dbReference type="InterPro" id="IPR003400">
    <property type="entry name" value="ExbD"/>
</dbReference>
<evidence type="ECO:0000313" key="13">
    <source>
        <dbReference type="EMBL" id="CAI3951231.1"/>
    </source>
</evidence>
<keyword evidence="11" id="KW-0472">Membrane</keyword>
<evidence type="ECO:0000256" key="12">
    <source>
        <dbReference type="RuleBase" id="RU003879"/>
    </source>
</evidence>
<dbReference type="RefSeq" id="WP_370866909.1">
    <property type="nucleotide sequence ID" value="NZ_CAMXCM010000006.1"/>
</dbReference>
<accession>A0A9W4TQN6</accession>
<dbReference type="EMBL" id="CAMXCM010000006">
    <property type="protein sequence ID" value="CAI3951757.1"/>
    <property type="molecule type" value="Genomic_DNA"/>
</dbReference>
<sequence length="148" mass="16420">MMNNNTLRTRQMRRLSMQKSSEEEEVIVDINTTPLIDVMLVLLVMLIITIPLQTQSVQLALGSGEPVQAEPPPSLTVGIDFDNTISFDNQNVANEDALQQKFKEIAALPDQPTIFIKPNRLASYKTVAIIMADAQRLGIKKIGIMGQN</sequence>
<dbReference type="PANTHER" id="PTHR30558:SF12">
    <property type="entry name" value="BIOPOLYMER TRANSPORT PROTEIN EXBD"/>
    <property type="match status" value="1"/>
</dbReference>
<keyword evidence="5 12" id="KW-0813">Transport</keyword>
<dbReference type="PANTHER" id="PTHR30558">
    <property type="entry name" value="EXBD MEMBRANE COMPONENT OF PMF-DRIVEN MACROMOLECULE IMPORT SYSTEM"/>
    <property type="match status" value="1"/>
</dbReference>
<comment type="caution">
    <text evidence="14">The sequence shown here is derived from an EMBL/GenBank/DDBJ whole genome shotgun (WGS) entry which is preliminary data.</text>
</comment>
<evidence type="ECO:0000256" key="6">
    <source>
        <dbReference type="ARBA" id="ARBA00022475"/>
    </source>
</evidence>
<evidence type="ECO:0000256" key="4">
    <source>
        <dbReference type="ARBA" id="ARBA00011471"/>
    </source>
</evidence>
<evidence type="ECO:0000256" key="9">
    <source>
        <dbReference type="ARBA" id="ARBA00022927"/>
    </source>
</evidence>
<keyword evidence="16" id="KW-1185">Reference proteome</keyword>
<keyword evidence="8 12" id="KW-0812">Transmembrane</keyword>
<reference evidence="14" key="1">
    <citation type="submission" date="2022-10" db="EMBL/GenBank/DDBJ databases">
        <authorList>
            <person name="Botero Cardona J."/>
        </authorList>
    </citation>
    <scope>NUCLEOTIDE SEQUENCE</scope>
    <source>
        <strain evidence="14">LMG 31819</strain>
        <strain evidence="13">R-53529</strain>
    </source>
</reference>
<organism evidence="14 15">
    <name type="scientific">Commensalibacter communis</name>
    <dbReference type="NCBI Taxonomy" id="2972786"/>
    <lineage>
        <taxon>Bacteria</taxon>
        <taxon>Pseudomonadati</taxon>
        <taxon>Pseudomonadota</taxon>
        <taxon>Alphaproteobacteria</taxon>
        <taxon>Acetobacterales</taxon>
        <taxon>Acetobacteraceae</taxon>
    </lineage>
</organism>
<evidence type="ECO:0000256" key="1">
    <source>
        <dbReference type="ARBA" id="ARBA00003540"/>
    </source>
</evidence>
<keyword evidence="6" id="KW-1003">Cell membrane</keyword>
<dbReference type="Proteomes" id="UP001154259">
    <property type="component" value="Unassembled WGS sequence"/>
</dbReference>
<evidence type="ECO:0000256" key="5">
    <source>
        <dbReference type="ARBA" id="ARBA00022448"/>
    </source>
</evidence>
<gene>
    <name evidence="13" type="ORF">R53529_LOCUS1716</name>
    <name evidence="14" type="ORF">R53530_LOCUS1870</name>
</gene>
<evidence type="ECO:0000256" key="11">
    <source>
        <dbReference type="ARBA" id="ARBA00023136"/>
    </source>
</evidence>
<dbReference type="GO" id="GO:0005886">
    <property type="term" value="C:plasma membrane"/>
    <property type="evidence" value="ECO:0007669"/>
    <property type="project" value="UniProtKB-SubCell"/>
</dbReference>
<evidence type="ECO:0000313" key="16">
    <source>
        <dbReference type="Proteomes" id="UP001154259"/>
    </source>
</evidence>
<evidence type="ECO:0000256" key="8">
    <source>
        <dbReference type="ARBA" id="ARBA00022692"/>
    </source>
</evidence>
<dbReference type="GO" id="GO:0015031">
    <property type="term" value="P:protein transport"/>
    <property type="evidence" value="ECO:0007669"/>
    <property type="project" value="UniProtKB-KW"/>
</dbReference>
<keyword evidence="10" id="KW-1133">Transmembrane helix</keyword>
<comment type="subcellular location">
    <subcellularLocation>
        <location evidence="2">Cell inner membrane</location>
        <topology evidence="2">Single-pass type II membrane protein</topology>
    </subcellularLocation>
    <subcellularLocation>
        <location evidence="12">Cell membrane</location>
        <topology evidence="12">Single-pass type II membrane protein</topology>
    </subcellularLocation>
</comment>
<evidence type="ECO:0000256" key="7">
    <source>
        <dbReference type="ARBA" id="ARBA00022519"/>
    </source>
</evidence>
<name>A0A9W4TQN6_9PROT</name>
<dbReference type="Pfam" id="PF02472">
    <property type="entry name" value="ExbD"/>
    <property type="match status" value="1"/>
</dbReference>